<keyword evidence="2" id="KW-1185">Reference proteome</keyword>
<proteinExistence type="predicted"/>
<comment type="caution">
    <text evidence="1">The sequence shown here is derived from an EMBL/GenBank/DDBJ whole genome shotgun (WGS) entry which is preliminary data.</text>
</comment>
<dbReference type="Proteomes" id="UP000838756">
    <property type="component" value="Unassembled WGS sequence"/>
</dbReference>
<dbReference type="EMBL" id="CAKXAJ010025988">
    <property type="protein sequence ID" value="CAH2248842.1"/>
    <property type="molecule type" value="Genomic_DNA"/>
</dbReference>
<sequence>MRSTVGVGVRSHQIAHVEARCWMRFKFTCGTERKIMLGTEDSKEEKNERKMKKKREEIRSSVQTWQIRGSYFSPCESYTPLGRNPKGFIPVYKKGELKTYIITGHKSPLRMRRVYAVSKPRWPLAH</sequence>
<evidence type="ECO:0000313" key="1">
    <source>
        <dbReference type="EMBL" id="CAH2248842.1"/>
    </source>
</evidence>
<accession>A0A8S4S7J8</accession>
<evidence type="ECO:0000313" key="2">
    <source>
        <dbReference type="Proteomes" id="UP000838756"/>
    </source>
</evidence>
<dbReference type="AlphaFoldDB" id="A0A8S4S7J8"/>
<gene>
    <name evidence="1" type="primary">jg7549</name>
    <name evidence="1" type="ORF">PAEG_LOCUS21806</name>
</gene>
<organism evidence="1 2">
    <name type="scientific">Pararge aegeria aegeria</name>
    <dbReference type="NCBI Taxonomy" id="348720"/>
    <lineage>
        <taxon>Eukaryota</taxon>
        <taxon>Metazoa</taxon>
        <taxon>Ecdysozoa</taxon>
        <taxon>Arthropoda</taxon>
        <taxon>Hexapoda</taxon>
        <taxon>Insecta</taxon>
        <taxon>Pterygota</taxon>
        <taxon>Neoptera</taxon>
        <taxon>Endopterygota</taxon>
        <taxon>Lepidoptera</taxon>
        <taxon>Glossata</taxon>
        <taxon>Ditrysia</taxon>
        <taxon>Papilionoidea</taxon>
        <taxon>Nymphalidae</taxon>
        <taxon>Satyrinae</taxon>
        <taxon>Satyrini</taxon>
        <taxon>Parargina</taxon>
        <taxon>Pararge</taxon>
    </lineage>
</organism>
<protein>
    <submittedName>
        <fullName evidence="1">Jg7549 protein</fullName>
    </submittedName>
</protein>
<name>A0A8S4S7J8_9NEOP</name>
<reference evidence="1" key="1">
    <citation type="submission" date="2022-03" db="EMBL/GenBank/DDBJ databases">
        <authorList>
            <person name="Lindestad O."/>
        </authorList>
    </citation>
    <scope>NUCLEOTIDE SEQUENCE</scope>
</reference>